<evidence type="ECO:0000313" key="4">
    <source>
        <dbReference type="EMBL" id="GIZ38607.1"/>
    </source>
</evidence>
<dbReference type="OrthoDB" id="3639622at2759"/>
<protein>
    <recommendedName>
        <fullName evidence="3">PA14 domain-containing protein</fullName>
    </recommendedName>
</protein>
<dbReference type="RefSeq" id="XP_044653094.1">
    <property type="nucleotide sequence ID" value="XM_044797159.1"/>
</dbReference>
<keyword evidence="5" id="KW-1185">Reference proteome</keyword>
<name>A0A9P3C8G1_9PEZI</name>
<evidence type="ECO:0000313" key="5">
    <source>
        <dbReference type="Proteomes" id="UP000825890"/>
    </source>
</evidence>
<feature type="region of interest" description="Disordered" evidence="1">
    <location>
        <begin position="27"/>
        <end position="66"/>
    </location>
</feature>
<sequence length="506" mass="54025">MRGTYGCWLGFCALSIAAASDDLGHEANRAYPPGPRSNQASGQSSSNDASYELNTGTMRDEPSAADNALDTVQTAGRTETVFEDGEYLITAVQSAHNGKRQAGLTQWATVNGEISNDCTTAPLYRLFNETLTTMLAGAEAIYSTEPGVLNKLFIPTYTSSTINTTFTMGPQGTITWRHPSFFGGQAQFCAMIGRGIIYAVFTQNGFPDGCFLVQLSLFSIASCRNMQSSMQTQIDALSRAVDSIQLNTYTAYVPTTVVQRVVVTNTPPAQTQTATRVVTATTSILQQLPAPSLCGNQGMQYGVFANNQPAHVNGDAYSAYDPTYLKARGSAGSNSTWTTIYYNSTIPSIGGYQNNCGATTVTLYSGAPRTVPCQQFSADYRGYLYVYMAGQWSFVASGVDDAFVLWLGPLAQRGWTKANANLSLAFAYSTGAPTGTFTTFLEAGTYVPMRVVHGQGVGGYGYQFTIQDPNGAIALTTASQGSGYIVQNSCDRTTAPPFVGAFGQEV</sequence>
<dbReference type="InterPro" id="IPR037524">
    <property type="entry name" value="PA14/GLEYA"/>
</dbReference>
<dbReference type="InterPro" id="IPR057230">
    <property type="entry name" value="DUF7908"/>
</dbReference>
<feature type="signal peptide" evidence="2">
    <location>
        <begin position="1"/>
        <end position="19"/>
    </location>
</feature>
<dbReference type="Proteomes" id="UP000825890">
    <property type="component" value="Unassembled WGS sequence"/>
</dbReference>
<keyword evidence="2" id="KW-0732">Signal</keyword>
<dbReference type="AlphaFoldDB" id="A0A9P3C8G1"/>
<dbReference type="GeneID" id="68287594"/>
<comment type="caution">
    <text evidence="4">The sequence shown here is derived from an EMBL/GenBank/DDBJ whole genome shotgun (WGS) entry which is preliminary data.</text>
</comment>
<dbReference type="InterPro" id="IPR018871">
    <property type="entry name" value="GLEYA_adhesin_domain"/>
</dbReference>
<evidence type="ECO:0000256" key="1">
    <source>
        <dbReference type="SAM" id="MobiDB-lite"/>
    </source>
</evidence>
<dbReference type="Pfam" id="PF25485">
    <property type="entry name" value="DUF7908"/>
    <property type="match status" value="1"/>
</dbReference>
<dbReference type="Pfam" id="PF10528">
    <property type="entry name" value="GLEYA"/>
    <property type="match status" value="1"/>
</dbReference>
<gene>
    <name evidence="4" type="ORF">CKM354_000201900</name>
</gene>
<feature type="chain" id="PRO_5040188979" description="PA14 domain-containing protein" evidence="2">
    <location>
        <begin position="20"/>
        <end position="506"/>
    </location>
</feature>
<dbReference type="Gene3D" id="2.60.120.1560">
    <property type="match status" value="1"/>
</dbReference>
<evidence type="ECO:0000256" key="2">
    <source>
        <dbReference type="SAM" id="SignalP"/>
    </source>
</evidence>
<organism evidence="4 5">
    <name type="scientific">Cercospora kikuchii</name>
    <dbReference type="NCBI Taxonomy" id="84275"/>
    <lineage>
        <taxon>Eukaryota</taxon>
        <taxon>Fungi</taxon>
        <taxon>Dikarya</taxon>
        <taxon>Ascomycota</taxon>
        <taxon>Pezizomycotina</taxon>
        <taxon>Dothideomycetes</taxon>
        <taxon>Dothideomycetidae</taxon>
        <taxon>Mycosphaerellales</taxon>
        <taxon>Mycosphaerellaceae</taxon>
        <taxon>Cercospora</taxon>
    </lineage>
</organism>
<dbReference type="EMBL" id="BOLY01000001">
    <property type="protein sequence ID" value="GIZ38607.1"/>
    <property type="molecule type" value="Genomic_DNA"/>
</dbReference>
<evidence type="ECO:0000259" key="3">
    <source>
        <dbReference type="PROSITE" id="PS51820"/>
    </source>
</evidence>
<proteinExistence type="predicted"/>
<feature type="domain" description="PA14" evidence="3">
    <location>
        <begin position="332"/>
        <end position="480"/>
    </location>
</feature>
<reference evidence="4 5" key="1">
    <citation type="submission" date="2021-01" db="EMBL/GenBank/DDBJ databases">
        <title>Cercospora kikuchii MAFF 305040 whole genome shotgun sequence.</title>
        <authorList>
            <person name="Kashiwa T."/>
            <person name="Suzuki T."/>
        </authorList>
    </citation>
    <scope>NUCLEOTIDE SEQUENCE [LARGE SCALE GENOMIC DNA]</scope>
    <source>
        <strain evidence="4 5">MAFF 305040</strain>
    </source>
</reference>
<accession>A0A9P3C8G1</accession>
<dbReference type="PROSITE" id="PS51820">
    <property type="entry name" value="PA14"/>
    <property type="match status" value="1"/>
</dbReference>
<feature type="compositionally biased region" description="Polar residues" evidence="1">
    <location>
        <begin position="36"/>
        <end position="57"/>
    </location>
</feature>